<dbReference type="EMBL" id="KN838765">
    <property type="protein sequence ID" value="KIJ95157.1"/>
    <property type="molecule type" value="Genomic_DNA"/>
</dbReference>
<protein>
    <submittedName>
        <fullName evidence="2">Uncharacterized protein</fullName>
    </submittedName>
</protein>
<feature type="region of interest" description="Disordered" evidence="1">
    <location>
        <begin position="334"/>
        <end position="376"/>
    </location>
</feature>
<evidence type="ECO:0000313" key="3">
    <source>
        <dbReference type="Proteomes" id="UP000054477"/>
    </source>
</evidence>
<organism evidence="2 3">
    <name type="scientific">Laccaria amethystina LaAM-08-1</name>
    <dbReference type="NCBI Taxonomy" id="1095629"/>
    <lineage>
        <taxon>Eukaryota</taxon>
        <taxon>Fungi</taxon>
        <taxon>Dikarya</taxon>
        <taxon>Basidiomycota</taxon>
        <taxon>Agaricomycotina</taxon>
        <taxon>Agaricomycetes</taxon>
        <taxon>Agaricomycetidae</taxon>
        <taxon>Agaricales</taxon>
        <taxon>Agaricineae</taxon>
        <taxon>Hydnangiaceae</taxon>
        <taxon>Laccaria</taxon>
    </lineage>
</organism>
<name>A0A0C9XGA0_9AGAR</name>
<proteinExistence type="predicted"/>
<feature type="compositionally biased region" description="Basic and acidic residues" evidence="1">
    <location>
        <begin position="334"/>
        <end position="345"/>
    </location>
</feature>
<evidence type="ECO:0000256" key="1">
    <source>
        <dbReference type="SAM" id="MobiDB-lite"/>
    </source>
</evidence>
<dbReference type="Proteomes" id="UP000054477">
    <property type="component" value="Unassembled WGS sequence"/>
</dbReference>
<dbReference type="OrthoDB" id="3070904at2759"/>
<sequence length="376" mass="41989">MNSLALDITCLSPPKVQPLAEGSSRSYGGIIRGRAAGNVYNFGDPLSSAPEEDTLRPDGRVMLSIVDQPPHSLTIDETNSVIRVPTPCYPTMGPILKHLVRSHSPVEKLNKRLYVFDKEEWIMLGRYWVAVEDNADSYWKEEENGMLMKILVENDPADVLPASPLVASAIPPSFHSQSLSGSCSAPASCSASVPRSVSVPAWSSISEHIDSLLQYLGIDVQLPLGSSCLQGCYQKHCAIINATDKVLKLGQDAEWLALEQKQRVPHLKDFIEIFVAKTQYYGTWKKAFDDAIRFPAIQDWLAREDDRKSDRAVWGEEKGSYSFEDLEEYVQEKKRERELAERETASRASGSHAESRESSDRKGKKKSKKTRKDSSE</sequence>
<keyword evidence="3" id="KW-1185">Reference proteome</keyword>
<reference evidence="2 3" key="1">
    <citation type="submission" date="2014-04" db="EMBL/GenBank/DDBJ databases">
        <authorList>
            <consortium name="DOE Joint Genome Institute"/>
            <person name="Kuo A."/>
            <person name="Kohler A."/>
            <person name="Nagy L.G."/>
            <person name="Floudas D."/>
            <person name="Copeland A."/>
            <person name="Barry K.W."/>
            <person name="Cichocki N."/>
            <person name="Veneault-Fourrey C."/>
            <person name="LaButti K."/>
            <person name="Lindquist E.A."/>
            <person name="Lipzen A."/>
            <person name="Lundell T."/>
            <person name="Morin E."/>
            <person name="Murat C."/>
            <person name="Sun H."/>
            <person name="Tunlid A."/>
            <person name="Henrissat B."/>
            <person name="Grigoriev I.V."/>
            <person name="Hibbett D.S."/>
            <person name="Martin F."/>
            <person name="Nordberg H.P."/>
            <person name="Cantor M.N."/>
            <person name="Hua S.X."/>
        </authorList>
    </citation>
    <scope>NUCLEOTIDE SEQUENCE [LARGE SCALE GENOMIC DNA]</scope>
    <source>
        <strain evidence="2 3">LaAM-08-1</strain>
    </source>
</reference>
<gene>
    <name evidence="2" type="ORF">K443DRAFT_11560</name>
</gene>
<dbReference type="HOGENOM" id="CLU_021256_0_0_1"/>
<reference evidence="3" key="2">
    <citation type="submission" date="2015-01" db="EMBL/GenBank/DDBJ databases">
        <title>Evolutionary Origins and Diversification of the Mycorrhizal Mutualists.</title>
        <authorList>
            <consortium name="DOE Joint Genome Institute"/>
            <consortium name="Mycorrhizal Genomics Consortium"/>
            <person name="Kohler A."/>
            <person name="Kuo A."/>
            <person name="Nagy L.G."/>
            <person name="Floudas D."/>
            <person name="Copeland A."/>
            <person name="Barry K.W."/>
            <person name="Cichocki N."/>
            <person name="Veneault-Fourrey C."/>
            <person name="LaButti K."/>
            <person name="Lindquist E.A."/>
            <person name="Lipzen A."/>
            <person name="Lundell T."/>
            <person name="Morin E."/>
            <person name="Murat C."/>
            <person name="Riley R."/>
            <person name="Ohm R."/>
            <person name="Sun H."/>
            <person name="Tunlid A."/>
            <person name="Henrissat B."/>
            <person name="Grigoriev I.V."/>
            <person name="Hibbett D.S."/>
            <person name="Martin F."/>
        </authorList>
    </citation>
    <scope>NUCLEOTIDE SEQUENCE [LARGE SCALE GENOMIC DNA]</scope>
    <source>
        <strain evidence="3">LaAM-08-1</strain>
    </source>
</reference>
<evidence type="ECO:0000313" key="2">
    <source>
        <dbReference type="EMBL" id="KIJ95157.1"/>
    </source>
</evidence>
<feature type="compositionally biased region" description="Basic residues" evidence="1">
    <location>
        <begin position="362"/>
        <end position="376"/>
    </location>
</feature>
<dbReference type="AlphaFoldDB" id="A0A0C9XGA0"/>
<accession>A0A0C9XGA0</accession>